<comment type="caution">
    <text evidence="1">The sequence shown here is derived from an EMBL/GenBank/DDBJ whole genome shotgun (WGS) entry which is preliminary data.</text>
</comment>
<organism evidence="1 2">
    <name type="scientific">Trifolium medium</name>
    <dbReference type="NCBI Taxonomy" id="97028"/>
    <lineage>
        <taxon>Eukaryota</taxon>
        <taxon>Viridiplantae</taxon>
        <taxon>Streptophyta</taxon>
        <taxon>Embryophyta</taxon>
        <taxon>Tracheophyta</taxon>
        <taxon>Spermatophyta</taxon>
        <taxon>Magnoliopsida</taxon>
        <taxon>eudicotyledons</taxon>
        <taxon>Gunneridae</taxon>
        <taxon>Pentapetalae</taxon>
        <taxon>rosids</taxon>
        <taxon>fabids</taxon>
        <taxon>Fabales</taxon>
        <taxon>Fabaceae</taxon>
        <taxon>Papilionoideae</taxon>
        <taxon>50 kb inversion clade</taxon>
        <taxon>NPAAA clade</taxon>
        <taxon>Hologalegina</taxon>
        <taxon>IRL clade</taxon>
        <taxon>Trifolieae</taxon>
        <taxon>Trifolium</taxon>
    </lineage>
</organism>
<accession>A0A392V984</accession>
<dbReference type="EMBL" id="LXQA011080441">
    <property type="protein sequence ID" value="MCI84002.1"/>
    <property type="molecule type" value="Genomic_DNA"/>
</dbReference>
<evidence type="ECO:0000313" key="1">
    <source>
        <dbReference type="EMBL" id="MCI84002.1"/>
    </source>
</evidence>
<keyword evidence="2" id="KW-1185">Reference proteome</keyword>
<dbReference type="AlphaFoldDB" id="A0A392V984"/>
<proteinExistence type="predicted"/>
<sequence length="28" mass="3140">MAGKLPALRGEVPTLSDWENHLTTIYPE</sequence>
<dbReference type="Gene3D" id="3.30.590.20">
    <property type="match status" value="1"/>
</dbReference>
<feature type="non-terminal residue" evidence="1">
    <location>
        <position position="28"/>
    </location>
</feature>
<reference evidence="1 2" key="1">
    <citation type="journal article" date="2018" name="Front. Plant Sci.">
        <title>Red Clover (Trifolium pratense) and Zigzag Clover (T. medium) - A Picture of Genomic Similarities and Differences.</title>
        <authorList>
            <person name="Dluhosova J."/>
            <person name="Istvanek J."/>
            <person name="Nedelnik J."/>
            <person name="Repkova J."/>
        </authorList>
    </citation>
    <scope>NUCLEOTIDE SEQUENCE [LARGE SCALE GENOMIC DNA]</scope>
    <source>
        <strain evidence="2">cv. 10/8</strain>
        <tissue evidence="1">Leaf</tissue>
    </source>
</reference>
<evidence type="ECO:0000313" key="2">
    <source>
        <dbReference type="Proteomes" id="UP000265520"/>
    </source>
</evidence>
<keyword evidence="1" id="KW-0436">Ligase</keyword>
<name>A0A392V984_9FABA</name>
<dbReference type="GO" id="GO:0016874">
    <property type="term" value="F:ligase activity"/>
    <property type="evidence" value="ECO:0007669"/>
    <property type="project" value="UniProtKB-KW"/>
</dbReference>
<protein>
    <submittedName>
        <fullName evidence="1">Glutamate-cysteine ligase chloroplastic-like</fullName>
    </submittedName>
</protein>
<dbReference type="Proteomes" id="UP000265520">
    <property type="component" value="Unassembled WGS sequence"/>
</dbReference>